<dbReference type="GO" id="GO:0047304">
    <property type="term" value="F:2-aminoethylphosphonate-pyruvate transaminase activity"/>
    <property type="evidence" value="ECO:0007669"/>
    <property type="project" value="UniProtKB-EC"/>
</dbReference>
<organism evidence="9 10">
    <name type="scientific">Psychromarinibacter halotolerans</name>
    <dbReference type="NCBI Taxonomy" id="1775175"/>
    <lineage>
        <taxon>Bacteria</taxon>
        <taxon>Pseudomonadati</taxon>
        <taxon>Pseudomonadota</taxon>
        <taxon>Alphaproteobacteria</taxon>
        <taxon>Rhodobacterales</taxon>
        <taxon>Paracoccaceae</taxon>
        <taxon>Psychromarinibacter</taxon>
    </lineage>
</organism>
<accession>A0ABV7GT86</accession>
<dbReference type="Proteomes" id="UP001595632">
    <property type="component" value="Unassembled WGS sequence"/>
</dbReference>
<dbReference type="Gene3D" id="3.40.640.10">
    <property type="entry name" value="Type I PLP-dependent aspartate aminotransferase-like (Major domain)"/>
    <property type="match status" value="1"/>
</dbReference>
<dbReference type="PANTHER" id="PTHR42778:SF1">
    <property type="entry name" value="2-AMINOETHYLPHOSPHONATE--PYRUVATE TRANSAMINASE"/>
    <property type="match status" value="1"/>
</dbReference>
<dbReference type="InterPro" id="IPR000192">
    <property type="entry name" value="Aminotrans_V_dom"/>
</dbReference>
<dbReference type="InterPro" id="IPR015422">
    <property type="entry name" value="PyrdxlP-dep_Trfase_small"/>
</dbReference>
<evidence type="ECO:0000256" key="2">
    <source>
        <dbReference type="ARBA" id="ARBA00022576"/>
    </source>
</evidence>
<dbReference type="PIRSF" id="PIRSF000524">
    <property type="entry name" value="SPT"/>
    <property type="match status" value="1"/>
</dbReference>
<keyword evidence="2 7" id="KW-0032">Aminotransferase</keyword>
<dbReference type="InterPro" id="IPR012703">
    <property type="entry name" value="NH2EtPonate_pyrv_transaminase"/>
</dbReference>
<comment type="similarity">
    <text evidence="7">Belongs to the class-V pyridoxal-phosphate-dependent aminotransferase family. PhnW subfamily.</text>
</comment>
<comment type="cofactor">
    <cofactor evidence="1 7">
        <name>pyridoxal 5'-phosphate</name>
        <dbReference type="ChEBI" id="CHEBI:597326"/>
    </cofactor>
</comment>
<keyword evidence="10" id="KW-1185">Reference proteome</keyword>
<evidence type="ECO:0000259" key="8">
    <source>
        <dbReference type="Pfam" id="PF00266"/>
    </source>
</evidence>
<proteinExistence type="inferred from homology"/>
<keyword evidence="3 7" id="KW-0808">Transferase</keyword>
<dbReference type="Pfam" id="PF00266">
    <property type="entry name" value="Aminotran_5"/>
    <property type="match status" value="1"/>
</dbReference>
<reference evidence="10" key="1">
    <citation type="journal article" date="2019" name="Int. J. Syst. Evol. Microbiol.">
        <title>The Global Catalogue of Microorganisms (GCM) 10K type strain sequencing project: providing services to taxonomists for standard genome sequencing and annotation.</title>
        <authorList>
            <consortium name="The Broad Institute Genomics Platform"/>
            <consortium name="The Broad Institute Genome Sequencing Center for Infectious Disease"/>
            <person name="Wu L."/>
            <person name="Ma J."/>
        </authorList>
    </citation>
    <scope>NUCLEOTIDE SEQUENCE [LARGE SCALE GENOMIC DNA]</scope>
    <source>
        <strain evidence="10">KCTC 52366</strain>
    </source>
</reference>
<evidence type="ECO:0000256" key="1">
    <source>
        <dbReference type="ARBA" id="ARBA00001933"/>
    </source>
</evidence>
<dbReference type="EC" id="2.6.1.37" evidence="7"/>
<comment type="function">
    <text evidence="7">Involved in phosphonate degradation.</text>
</comment>
<dbReference type="InterPro" id="IPR015424">
    <property type="entry name" value="PyrdxlP-dep_Trfase"/>
</dbReference>
<keyword evidence="4 7" id="KW-0663">Pyridoxal phosphate</keyword>
<evidence type="ECO:0000256" key="4">
    <source>
        <dbReference type="ARBA" id="ARBA00022898"/>
    </source>
</evidence>
<evidence type="ECO:0000256" key="5">
    <source>
        <dbReference type="ARBA" id="ARBA00023317"/>
    </source>
</evidence>
<dbReference type="EMBL" id="JBHRTB010000010">
    <property type="protein sequence ID" value="MFC3143686.1"/>
    <property type="molecule type" value="Genomic_DNA"/>
</dbReference>
<dbReference type="InterPro" id="IPR015421">
    <property type="entry name" value="PyrdxlP-dep_Trfase_major"/>
</dbReference>
<comment type="caution">
    <text evidence="9">The sequence shown here is derived from an EMBL/GenBank/DDBJ whole genome shotgun (WGS) entry which is preliminary data.</text>
</comment>
<evidence type="ECO:0000256" key="3">
    <source>
        <dbReference type="ARBA" id="ARBA00022679"/>
    </source>
</evidence>
<dbReference type="Gene3D" id="3.90.1150.10">
    <property type="entry name" value="Aspartate Aminotransferase, domain 1"/>
    <property type="match status" value="1"/>
</dbReference>
<dbReference type="PANTHER" id="PTHR42778">
    <property type="entry name" value="2-AMINOETHYLPHOSPHONATE--PYRUVATE TRANSAMINASE"/>
    <property type="match status" value="1"/>
</dbReference>
<protein>
    <recommendedName>
        <fullName evidence="7">2-aminoethylphosphonate--pyruvate transaminase</fullName>
        <ecNumber evidence="7">2.6.1.37</ecNumber>
    </recommendedName>
    <alternativeName>
        <fullName evidence="7">2-aminoethylphosphonate aminotransferase</fullName>
    </alternativeName>
    <alternativeName>
        <fullName evidence="7">AEP transaminase</fullName>
        <shortName evidence="7">AEPT</shortName>
    </alternativeName>
</protein>
<evidence type="ECO:0000256" key="7">
    <source>
        <dbReference type="HAMAP-Rule" id="MF_01376"/>
    </source>
</evidence>
<evidence type="ECO:0000313" key="10">
    <source>
        <dbReference type="Proteomes" id="UP001595632"/>
    </source>
</evidence>
<feature type="modified residue" description="N6-(pyridoxal phosphate)lysine" evidence="7">
    <location>
        <position position="191"/>
    </location>
</feature>
<feature type="domain" description="Aminotransferase class V" evidence="8">
    <location>
        <begin position="29"/>
        <end position="327"/>
    </location>
</feature>
<evidence type="ECO:0000313" key="9">
    <source>
        <dbReference type="EMBL" id="MFC3143686.1"/>
    </source>
</evidence>
<gene>
    <name evidence="7" type="primary">phnW</name>
    <name evidence="9" type="ORF">ACFOGP_13270</name>
</gene>
<sequence length="366" mass="38986">MTDAPLLLTPGPLTTTDSVKRAMLRDWGSRDPEFEALTAQVRAELLAIANAGDAYTAVPLQGSGTFAVEAMIATLVAPDDGLLVVANGAYGRRIAEICARMGLKHDVLDLPDRAPVPPARVAEALAEGRHRFVAVIHCETTSGVLNPLAEIAEVCRAAGAKMLVDAMSSFGALPCDAAETGFAALAASSNKCLQGVPGAAFVICDKSLLLRDDHRSPSLVLDLAAQDRQFSADGQWRFTPPTHVIAALAQALDELRAEGGTSARLARYTENCTQLIKGMTALGFQSVLDPATQAPIIVSFSEPAEDWFDFQQFYDRLKAEGFAIYAGKMRDRATFRVGVIGDVTPSDIAAFLDAAGRVTRAMTERH</sequence>
<comment type="catalytic activity">
    <reaction evidence="6 7">
        <text>(2-aminoethyl)phosphonate + pyruvate = phosphonoacetaldehyde + L-alanine</text>
        <dbReference type="Rhea" id="RHEA:17021"/>
        <dbReference type="ChEBI" id="CHEBI:15361"/>
        <dbReference type="ChEBI" id="CHEBI:57418"/>
        <dbReference type="ChEBI" id="CHEBI:57972"/>
        <dbReference type="ChEBI" id="CHEBI:58383"/>
        <dbReference type="EC" id="2.6.1.37"/>
    </reaction>
</comment>
<dbReference type="HAMAP" id="MF_01376">
    <property type="entry name" value="PhnW_aminotrans_5"/>
    <property type="match status" value="1"/>
</dbReference>
<dbReference type="InterPro" id="IPR024169">
    <property type="entry name" value="SP_NH2Trfase/AEP_transaminase"/>
</dbReference>
<dbReference type="SUPFAM" id="SSF53383">
    <property type="entry name" value="PLP-dependent transferases"/>
    <property type="match status" value="1"/>
</dbReference>
<name>A0ABV7GT86_9RHOB</name>
<dbReference type="NCBIfam" id="NF010006">
    <property type="entry name" value="PRK13479.1"/>
    <property type="match status" value="1"/>
</dbReference>
<comment type="subunit">
    <text evidence="7">Homodimer.</text>
</comment>
<dbReference type="NCBIfam" id="TIGR02326">
    <property type="entry name" value="transamin_PhnW"/>
    <property type="match status" value="1"/>
</dbReference>
<dbReference type="NCBIfam" id="TIGR03301">
    <property type="entry name" value="PhnW-AepZ"/>
    <property type="match status" value="1"/>
</dbReference>
<dbReference type="RefSeq" id="WP_275630963.1">
    <property type="nucleotide sequence ID" value="NZ_JARGYD010000001.1"/>
</dbReference>
<keyword evidence="5 7" id="KW-0670">Pyruvate</keyword>
<evidence type="ECO:0000256" key="6">
    <source>
        <dbReference type="ARBA" id="ARBA00049460"/>
    </source>
</evidence>